<dbReference type="Proteomes" id="UP000735302">
    <property type="component" value="Unassembled WGS sequence"/>
</dbReference>
<gene>
    <name evidence="1" type="ORF">PoB_003012800</name>
</gene>
<keyword evidence="2" id="KW-1185">Reference proteome</keyword>
<reference evidence="1 2" key="1">
    <citation type="journal article" date="2021" name="Elife">
        <title>Chloroplast acquisition without the gene transfer in kleptoplastic sea slugs, Plakobranchus ocellatus.</title>
        <authorList>
            <person name="Maeda T."/>
            <person name="Takahashi S."/>
            <person name="Yoshida T."/>
            <person name="Shimamura S."/>
            <person name="Takaki Y."/>
            <person name="Nagai Y."/>
            <person name="Toyoda A."/>
            <person name="Suzuki Y."/>
            <person name="Arimoto A."/>
            <person name="Ishii H."/>
            <person name="Satoh N."/>
            <person name="Nishiyama T."/>
            <person name="Hasebe M."/>
            <person name="Maruyama T."/>
            <person name="Minagawa J."/>
            <person name="Obokata J."/>
            <person name="Shigenobu S."/>
        </authorList>
    </citation>
    <scope>NUCLEOTIDE SEQUENCE [LARGE SCALE GENOMIC DNA]</scope>
</reference>
<protein>
    <submittedName>
        <fullName evidence="1">Uncharacterized protein</fullName>
    </submittedName>
</protein>
<dbReference type="AlphaFoldDB" id="A0AAV4A8P8"/>
<name>A0AAV4A8P8_9GAST</name>
<dbReference type="EMBL" id="BLXT01003727">
    <property type="protein sequence ID" value="GFO03623.1"/>
    <property type="molecule type" value="Genomic_DNA"/>
</dbReference>
<proteinExistence type="predicted"/>
<evidence type="ECO:0000313" key="2">
    <source>
        <dbReference type="Proteomes" id="UP000735302"/>
    </source>
</evidence>
<evidence type="ECO:0000313" key="1">
    <source>
        <dbReference type="EMBL" id="GFO03623.1"/>
    </source>
</evidence>
<comment type="caution">
    <text evidence="1">The sequence shown here is derived from an EMBL/GenBank/DDBJ whole genome shotgun (WGS) entry which is preliminary data.</text>
</comment>
<sequence>MSTTPCYLRSHANGRTYPRGITKNTNWPMYRESLRDRSQDKTFYVEKIEVRQETQNQVSQIDSPIQQQTKRWRDFILSKYVKCENTKGLSVAATVPTDVHYSKREAIHRYHLVAPQFKKKNKF</sequence>
<accession>A0AAV4A8P8</accession>
<organism evidence="1 2">
    <name type="scientific">Plakobranchus ocellatus</name>
    <dbReference type="NCBI Taxonomy" id="259542"/>
    <lineage>
        <taxon>Eukaryota</taxon>
        <taxon>Metazoa</taxon>
        <taxon>Spiralia</taxon>
        <taxon>Lophotrochozoa</taxon>
        <taxon>Mollusca</taxon>
        <taxon>Gastropoda</taxon>
        <taxon>Heterobranchia</taxon>
        <taxon>Euthyneura</taxon>
        <taxon>Panpulmonata</taxon>
        <taxon>Sacoglossa</taxon>
        <taxon>Placobranchoidea</taxon>
        <taxon>Plakobranchidae</taxon>
        <taxon>Plakobranchus</taxon>
    </lineage>
</organism>